<dbReference type="Proteomes" id="UP000054018">
    <property type="component" value="Unassembled WGS sequence"/>
</dbReference>
<dbReference type="AlphaFoldDB" id="A0A0C9YH30"/>
<organism evidence="1 2">
    <name type="scientific">Pisolithus microcarpus 441</name>
    <dbReference type="NCBI Taxonomy" id="765257"/>
    <lineage>
        <taxon>Eukaryota</taxon>
        <taxon>Fungi</taxon>
        <taxon>Dikarya</taxon>
        <taxon>Basidiomycota</taxon>
        <taxon>Agaricomycotina</taxon>
        <taxon>Agaricomycetes</taxon>
        <taxon>Agaricomycetidae</taxon>
        <taxon>Boletales</taxon>
        <taxon>Sclerodermatineae</taxon>
        <taxon>Pisolithaceae</taxon>
        <taxon>Pisolithus</taxon>
    </lineage>
</organism>
<proteinExistence type="predicted"/>
<evidence type="ECO:0000313" key="1">
    <source>
        <dbReference type="EMBL" id="KIK13199.1"/>
    </source>
</evidence>
<keyword evidence="2" id="KW-1185">Reference proteome</keyword>
<dbReference type="EMBL" id="KN834012">
    <property type="protein sequence ID" value="KIK13199.1"/>
    <property type="molecule type" value="Genomic_DNA"/>
</dbReference>
<gene>
    <name evidence="1" type="ORF">PISMIDRAFT_119302</name>
</gene>
<reference evidence="1 2" key="1">
    <citation type="submission" date="2014-04" db="EMBL/GenBank/DDBJ databases">
        <authorList>
            <consortium name="DOE Joint Genome Institute"/>
            <person name="Kuo A."/>
            <person name="Kohler A."/>
            <person name="Costa M.D."/>
            <person name="Nagy L.G."/>
            <person name="Floudas D."/>
            <person name="Copeland A."/>
            <person name="Barry K.W."/>
            <person name="Cichocki N."/>
            <person name="Veneault-Fourrey C."/>
            <person name="LaButti K."/>
            <person name="Lindquist E.A."/>
            <person name="Lipzen A."/>
            <person name="Lundell T."/>
            <person name="Morin E."/>
            <person name="Murat C."/>
            <person name="Sun H."/>
            <person name="Tunlid A."/>
            <person name="Henrissat B."/>
            <person name="Grigoriev I.V."/>
            <person name="Hibbett D.S."/>
            <person name="Martin F."/>
            <person name="Nordberg H.P."/>
            <person name="Cantor M.N."/>
            <person name="Hua S.X."/>
        </authorList>
    </citation>
    <scope>NUCLEOTIDE SEQUENCE [LARGE SCALE GENOMIC DNA]</scope>
    <source>
        <strain evidence="1 2">441</strain>
    </source>
</reference>
<reference evidence="2" key="2">
    <citation type="submission" date="2015-01" db="EMBL/GenBank/DDBJ databases">
        <title>Evolutionary Origins and Diversification of the Mycorrhizal Mutualists.</title>
        <authorList>
            <consortium name="DOE Joint Genome Institute"/>
            <consortium name="Mycorrhizal Genomics Consortium"/>
            <person name="Kohler A."/>
            <person name="Kuo A."/>
            <person name="Nagy L.G."/>
            <person name="Floudas D."/>
            <person name="Copeland A."/>
            <person name="Barry K.W."/>
            <person name="Cichocki N."/>
            <person name="Veneault-Fourrey C."/>
            <person name="LaButti K."/>
            <person name="Lindquist E.A."/>
            <person name="Lipzen A."/>
            <person name="Lundell T."/>
            <person name="Morin E."/>
            <person name="Murat C."/>
            <person name="Riley R."/>
            <person name="Ohm R."/>
            <person name="Sun H."/>
            <person name="Tunlid A."/>
            <person name="Henrissat B."/>
            <person name="Grigoriev I.V."/>
            <person name="Hibbett D.S."/>
            <person name="Martin F."/>
        </authorList>
    </citation>
    <scope>NUCLEOTIDE SEQUENCE [LARGE SCALE GENOMIC DNA]</scope>
    <source>
        <strain evidence="2">441</strain>
    </source>
</reference>
<evidence type="ECO:0000313" key="2">
    <source>
        <dbReference type="Proteomes" id="UP000054018"/>
    </source>
</evidence>
<accession>A0A0C9YH30</accession>
<dbReference type="HOGENOM" id="CLU_018552_16_0_1"/>
<dbReference type="OrthoDB" id="2408877at2759"/>
<protein>
    <submittedName>
        <fullName evidence="1">Uncharacterized protein</fullName>
    </submittedName>
</protein>
<name>A0A0C9YH30_9AGAM</name>
<sequence length="127" mass="14221">MFENTIAALTNEVEKLCYLAAHVKAPHALQIQLLEEWCLNDNLKKFCHKLHVDPDVFASLITKLENHLVFNNNSNNPQLLVSVQLTVFSNGLSHYGNGATMEDIAEWAGISVGMVYNCYCQVMIALL</sequence>